<dbReference type="AlphaFoldDB" id="D0Z796"/>
<feature type="domain" description="LIM zinc-binding" evidence="7">
    <location>
        <begin position="404"/>
        <end position="465"/>
    </location>
</feature>
<evidence type="ECO:0000256" key="6">
    <source>
        <dbReference type="SAM" id="MobiDB-lite"/>
    </source>
</evidence>
<feature type="region of interest" description="Disordered" evidence="6">
    <location>
        <begin position="94"/>
        <end position="125"/>
    </location>
</feature>
<accession>D0Z796</accession>
<dbReference type="PROSITE" id="PS50023">
    <property type="entry name" value="LIM_DOMAIN_2"/>
    <property type="match status" value="2"/>
</dbReference>
<dbReference type="InterPro" id="IPR001781">
    <property type="entry name" value="Znf_LIM"/>
</dbReference>
<sequence>MNSMEEQLKQLTILNRRCDDGHVRTGKVAALVDNLQQKAGFAQNATLSKSKTAPSIPPKPFKKTNEMPQVPLSKQVMDAREPLFSQPLLSLELSNTKGTEGDGNLLRRQPPIYSGRGGDKPGNSQTTLDNPAVLEQQLEALAYHKQQMERKGLLGSQTQVTDPIRSIPKHSSTSLSGHHFGSPIAAIYSNLSAARESPTNEKKPAIMHVSTQLEKCPQKDSSMVDIASPNASLAKMLSVWTNSMLDKEPEEDLPPPPSPVSSSYSELRRASDVFSKAANFQENPIKKAAPTISRANYTNHYATQNANLKSSSTYDSIYEPINPRPPSDMSSRANCNTYATYVNQSNTPIGFGGSNSMLIASESNTYLYSNGEARAEHNLSSMDENMKQYHLPSIETTSEVESYGRCFKCGERVLGESSGCTAMDQIYHISCFTCTECQINLQGKPFYALEGQPFCEHDYLQTLEKCSVCLKPILERILRATGKPYHPQCFTCVVCGNSLDGGKCLFLILSILLMFNYFVLRFSAIPFTVDATNQNYCIADFHKKFAPRCCVCQEPIMPEAGQEETVRVVALDRSFHLECYKCEDCSLLLSSEADGRGCYPLDDHVLCKSCNARRVQVLTNRMTSEL</sequence>
<name>D0Z796_DROVI</name>
<dbReference type="Gene3D" id="2.10.110.10">
    <property type="entry name" value="Cysteine Rich Protein"/>
    <property type="match status" value="3"/>
</dbReference>
<dbReference type="CDD" id="cd09437">
    <property type="entry name" value="LIM3_LPP"/>
    <property type="match status" value="1"/>
</dbReference>
<keyword evidence="3 5" id="KW-0862">Zinc</keyword>
<dbReference type="EMBL" id="CM000831">
    <property type="protein sequence ID" value="ACY70532.1"/>
    <property type="molecule type" value="Genomic_DNA"/>
</dbReference>
<evidence type="ECO:0000256" key="1">
    <source>
        <dbReference type="ARBA" id="ARBA00022723"/>
    </source>
</evidence>
<evidence type="ECO:0000313" key="8">
    <source>
        <dbReference type="EMBL" id="ACY70532.1"/>
    </source>
</evidence>
<dbReference type="InParanoid" id="D0Z796"/>
<dbReference type="FunCoup" id="D0Z796">
    <property type="interactions" value="53"/>
</dbReference>
<dbReference type="SUPFAM" id="SSF57716">
    <property type="entry name" value="Glucocorticoid receptor-like (DNA-binding domain)"/>
    <property type="match status" value="3"/>
</dbReference>
<dbReference type="OrthoDB" id="25414at2759"/>
<protein>
    <recommendedName>
        <fullName evidence="7">LIM zinc-binding domain-containing protein</fullName>
    </recommendedName>
</protein>
<dbReference type="GO" id="GO:0098609">
    <property type="term" value="P:cell-cell adhesion"/>
    <property type="evidence" value="ECO:0007669"/>
    <property type="project" value="TreeGrafter"/>
</dbReference>
<evidence type="ECO:0000256" key="3">
    <source>
        <dbReference type="ARBA" id="ARBA00022833"/>
    </source>
</evidence>
<feature type="domain" description="LIM zinc-binding" evidence="7">
    <location>
        <begin position="547"/>
        <end position="617"/>
    </location>
</feature>
<keyword evidence="2" id="KW-0677">Repeat</keyword>
<evidence type="ECO:0000256" key="2">
    <source>
        <dbReference type="ARBA" id="ARBA00022737"/>
    </source>
</evidence>
<dbReference type="GO" id="GO:0005925">
    <property type="term" value="C:focal adhesion"/>
    <property type="evidence" value="ECO:0007669"/>
    <property type="project" value="TreeGrafter"/>
</dbReference>
<evidence type="ECO:0000256" key="5">
    <source>
        <dbReference type="PROSITE-ProRule" id="PRU00125"/>
    </source>
</evidence>
<dbReference type="FunFam" id="2.10.110.10:FF:000042">
    <property type="entry name" value="lipoma-preferred partner isoform X1"/>
    <property type="match status" value="1"/>
</dbReference>
<dbReference type="GO" id="GO:0046872">
    <property type="term" value="F:metal ion binding"/>
    <property type="evidence" value="ECO:0007669"/>
    <property type="project" value="UniProtKB-KW"/>
</dbReference>
<evidence type="ECO:0000313" key="9">
    <source>
        <dbReference type="Proteomes" id="UP000008792"/>
    </source>
</evidence>
<keyword evidence="1 5" id="KW-0479">Metal-binding</keyword>
<dbReference type="FunFam" id="2.10.110.10:FF:000109">
    <property type="entry name" value="Lipoma preferred partner"/>
    <property type="match status" value="1"/>
</dbReference>
<dbReference type="PANTHER" id="PTHR24207">
    <property type="entry name" value="ZYX102 PROTEIN"/>
    <property type="match status" value="1"/>
</dbReference>
<gene>
    <name evidence="8" type="ORF">DVIR88_6g0069</name>
</gene>
<dbReference type="Proteomes" id="UP000008792">
    <property type="component" value="Chromosome 6"/>
</dbReference>
<dbReference type="PANTHER" id="PTHR24207:SF2">
    <property type="entry name" value="ZYX102 PROTEIN"/>
    <property type="match status" value="1"/>
</dbReference>
<proteinExistence type="predicted"/>
<dbReference type="SMART" id="SM00132">
    <property type="entry name" value="LIM"/>
    <property type="match status" value="3"/>
</dbReference>
<feature type="region of interest" description="Disordered" evidence="6">
    <location>
        <begin position="45"/>
        <end position="66"/>
    </location>
</feature>
<organism evidence="8 9">
    <name type="scientific">Drosophila virilis</name>
    <name type="common">Fruit fly</name>
    <dbReference type="NCBI Taxonomy" id="7244"/>
    <lineage>
        <taxon>Eukaryota</taxon>
        <taxon>Metazoa</taxon>
        <taxon>Ecdysozoa</taxon>
        <taxon>Arthropoda</taxon>
        <taxon>Hexapoda</taxon>
        <taxon>Insecta</taxon>
        <taxon>Pterygota</taxon>
        <taxon>Neoptera</taxon>
        <taxon>Endopterygota</taxon>
        <taxon>Diptera</taxon>
        <taxon>Brachycera</taxon>
        <taxon>Muscomorpha</taxon>
        <taxon>Ephydroidea</taxon>
        <taxon>Drosophilidae</taxon>
        <taxon>Drosophila</taxon>
    </lineage>
</organism>
<dbReference type="STRING" id="7244.D0Z796"/>
<dbReference type="CDD" id="cd09351">
    <property type="entry name" value="LIM1_LPP"/>
    <property type="match status" value="1"/>
</dbReference>
<dbReference type="Pfam" id="PF00412">
    <property type="entry name" value="LIM"/>
    <property type="match status" value="3"/>
</dbReference>
<keyword evidence="4 5" id="KW-0440">LIM domain</keyword>
<reference evidence="9" key="1">
    <citation type="journal article" date="2007" name="Nature">
        <title>Evolution of genes and genomes on the Drosophila phylogeny.</title>
        <authorList>
            <consortium name="Drosophila 12 Genomes Consortium"/>
            <person name="Clark A.G."/>
            <person name="Eisen M.B."/>
            <person name="Smith D.R."/>
            <person name="Bergman C.M."/>
            <person name="Oliver B."/>
            <person name="Markow T.A."/>
            <person name="Kaufman T.C."/>
            <person name="Kellis M."/>
            <person name="Gelbart W."/>
            <person name="Iyer V.N."/>
            <person name="Pollard D.A."/>
            <person name="Sackton T.B."/>
            <person name="Larracuente A.M."/>
            <person name="Singh N.D."/>
            <person name="Abad J.P."/>
            <person name="Abt D.N."/>
            <person name="Adryan B."/>
            <person name="Aguade M."/>
            <person name="Akashi H."/>
            <person name="Anderson W.W."/>
            <person name="Aquadro C.F."/>
            <person name="Ardell D.H."/>
            <person name="Arguello R."/>
            <person name="Artieri C.G."/>
            <person name="Barbash D.A."/>
            <person name="Barker D."/>
            <person name="Barsanti P."/>
            <person name="Batterham P."/>
            <person name="Batzoglou S."/>
            <person name="Begun D."/>
            <person name="Bhutkar A."/>
            <person name="Blanco E."/>
            <person name="Bosak S.A."/>
            <person name="Bradley R.K."/>
            <person name="Brand A.D."/>
            <person name="Brent M.R."/>
            <person name="Brooks A.N."/>
            <person name="Brown R.H."/>
            <person name="Butlin R.K."/>
            <person name="Caggese C."/>
            <person name="Calvi B.R."/>
            <person name="Bernardo de Carvalho A."/>
            <person name="Caspi A."/>
            <person name="Castrezana S."/>
            <person name="Celniker S.E."/>
            <person name="Chang J.L."/>
            <person name="Chapple C."/>
            <person name="Chatterji S."/>
            <person name="Chinwalla A."/>
            <person name="Civetta A."/>
            <person name="Clifton S.W."/>
            <person name="Comeron J.M."/>
            <person name="Costello J.C."/>
            <person name="Coyne J.A."/>
            <person name="Daub J."/>
            <person name="David R.G."/>
            <person name="Delcher A.L."/>
            <person name="Delehaunty K."/>
            <person name="Do C.B."/>
            <person name="Ebling H."/>
            <person name="Edwards K."/>
            <person name="Eickbush T."/>
            <person name="Evans J.D."/>
            <person name="Filipski A."/>
            <person name="Findeiss S."/>
            <person name="Freyhult E."/>
            <person name="Fulton L."/>
            <person name="Fulton R."/>
            <person name="Garcia A.C."/>
            <person name="Gardiner A."/>
            <person name="Garfield D.A."/>
            <person name="Garvin B.E."/>
            <person name="Gibson G."/>
            <person name="Gilbert D."/>
            <person name="Gnerre S."/>
            <person name="Godfrey J."/>
            <person name="Good R."/>
            <person name="Gotea V."/>
            <person name="Gravely B."/>
            <person name="Greenberg A.J."/>
            <person name="Griffiths-Jones S."/>
            <person name="Gross S."/>
            <person name="Guigo R."/>
            <person name="Gustafson E.A."/>
            <person name="Haerty W."/>
            <person name="Hahn M.W."/>
            <person name="Halligan D.L."/>
            <person name="Halpern A.L."/>
            <person name="Halter G.M."/>
            <person name="Han M.V."/>
            <person name="Heger A."/>
            <person name="Hillier L."/>
            <person name="Hinrichs A.S."/>
            <person name="Holmes I."/>
            <person name="Hoskins R.A."/>
            <person name="Hubisz M.J."/>
            <person name="Hultmark D."/>
            <person name="Huntley M.A."/>
            <person name="Jaffe D.B."/>
            <person name="Jagadeeshan S."/>
            <person name="Jeck W.R."/>
            <person name="Johnson J."/>
            <person name="Jones C.D."/>
            <person name="Jordan W.C."/>
            <person name="Karpen G.H."/>
            <person name="Kataoka E."/>
            <person name="Keightley P.D."/>
            <person name="Kheradpour P."/>
            <person name="Kirkness E.F."/>
            <person name="Koerich L.B."/>
            <person name="Kristiansen K."/>
            <person name="Kudrna D."/>
            <person name="Kulathinal R.J."/>
            <person name="Kumar S."/>
            <person name="Kwok R."/>
            <person name="Lander E."/>
            <person name="Langley C.H."/>
            <person name="Lapoint R."/>
            <person name="Lazzaro B.P."/>
            <person name="Lee S.J."/>
            <person name="Levesque L."/>
            <person name="Li R."/>
            <person name="Lin C.F."/>
            <person name="Lin M.F."/>
            <person name="Lindblad-Toh K."/>
            <person name="Llopart A."/>
            <person name="Long M."/>
            <person name="Low L."/>
            <person name="Lozovsky E."/>
            <person name="Lu J."/>
            <person name="Luo M."/>
            <person name="Machado C.A."/>
            <person name="Makalowski W."/>
            <person name="Marzo M."/>
            <person name="Matsuda M."/>
            <person name="Matzkin L."/>
            <person name="McAllister B."/>
            <person name="McBride C.S."/>
            <person name="McKernan B."/>
            <person name="McKernan K."/>
            <person name="Mendez-Lago M."/>
            <person name="Minx P."/>
            <person name="Mollenhauer M.U."/>
            <person name="Montooth K."/>
            <person name="Mount S.M."/>
            <person name="Mu X."/>
            <person name="Myers E."/>
            <person name="Negre B."/>
            <person name="Newfeld S."/>
            <person name="Nielsen R."/>
            <person name="Noor M.A."/>
            <person name="O'Grady P."/>
            <person name="Pachter L."/>
            <person name="Papaceit M."/>
            <person name="Parisi M.J."/>
            <person name="Parisi M."/>
            <person name="Parts L."/>
            <person name="Pedersen J.S."/>
            <person name="Pesole G."/>
            <person name="Phillippy A.M."/>
            <person name="Ponting C.P."/>
            <person name="Pop M."/>
            <person name="Porcelli D."/>
            <person name="Powell J.R."/>
            <person name="Prohaska S."/>
            <person name="Pruitt K."/>
            <person name="Puig M."/>
            <person name="Quesneville H."/>
            <person name="Ram K.R."/>
            <person name="Rand D."/>
            <person name="Rasmussen M.D."/>
            <person name="Reed L.K."/>
            <person name="Reenan R."/>
            <person name="Reily A."/>
            <person name="Remington K.A."/>
            <person name="Rieger T.T."/>
            <person name="Ritchie M.G."/>
            <person name="Robin C."/>
            <person name="Rogers Y.H."/>
            <person name="Rohde C."/>
            <person name="Rozas J."/>
            <person name="Rubenfield M.J."/>
            <person name="Ruiz A."/>
            <person name="Russo S."/>
            <person name="Salzberg S.L."/>
            <person name="Sanchez-Gracia A."/>
            <person name="Saranga D.J."/>
            <person name="Sato H."/>
            <person name="Schaeffer S.W."/>
            <person name="Schatz M.C."/>
            <person name="Schlenke T."/>
            <person name="Schwartz R."/>
            <person name="Segarra C."/>
            <person name="Singh R.S."/>
            <person name="Sirot L."/>
            <person name="Sirota M."/>
            <person name="Sisneros N.B."/>
            <person name="Smith C.D."/>
            <person name="Smith T.F."/>
            <person name="Spieth J."/>
            <person name="Stage D.E."/>
            <person name="Stark A."/>
            <person name="Stephan W."/>
            <person name="Strausberg R.L."/>
            <person name="Strempel S."/>
            <person name="Sturgill D."/>
            <person name="Sutton G."/>
            <person name="Sutton G.G."/>
            <person name="Tao W."/>
            <person name="Teichmann S."/>
            <person name="Tobari Y.N."/>
            <person name="Tomimura Y."/>
            <person name="Tsolas J.M."/>
            <person name="Valente V.L."/>
            <person name="Venter E."/>
            <person name="Venter J.C."/>
            <person name="Vicario S."/>
            <person name="Vieira F.G."/>
            <person name="Vilella A.J."/>
            <person name="Villasante A."/>
            <person name="Walenz B."/>
            <person name="Wang J."/>
            <person name="Wasserman M."/>
            <person name="Watts T."/>
            <person name="Wilson D."/>
            <person name="Wilson R.K."/>
            <person name="Wing R.A."/>
            <person name="Wolfner M.F."/>
            <person name="Wong A."/>
            <person name="Wong G.K."/>
            <person name="Wu C.I."/>
            <person name="Wu G."/>
            <person name="Yamamoto D."/>
            <person name="Yang H.P."/>
            <person name="Yang S.P."/>
            <person name="Yorke J.A."/>
            <person name="Yoshida K."/>
            <person name="Zdobnov E."/>
            <person name="Zhang P."/>
            <person name="Zhang Y."/>
            <person name="Zimin A.V."/>
            <person name="Baldwin J."/>
            <person name="Abdouelleil A."/>
            <person name="Abdulkadir J."/>
            <person name="Abebe A."/>
            <person name="Abera B."/>
            <person name="Abreu J."/>
            <person name="Acer S.C."/>
            <person name="Aftuck L."/>
            <person name="Alexander A."/>
            <person name="An P."/>
            <person name="Anderson E."/>
            <person name="Anderson S."/>
            <person name="Arachi H."/>
            <person name="Azer M."/>
            <person name="Bachantsang P."/>
            <person name="Barry A."/>
            <person name="Bayul T."/>
            <person name="Berlin A."/>
            <person name="Bessette D."/>
            <person name="Bloom T."/>
            <person name="Blye J."/>
            <person name="Boguslavskiy L."/>
            <person name="Bonnet C."/>
            <person name="Boukhgalter B."/>
            <person name="Bourzgui I."/>
            <person name="Brown A."/>
            <person name="Cahill P."/>
            <person name="Channer S."/>
            <person name="Cheshatsang Y."/>
            <person name="Chuda L."/>
            <person name="Citroen M."/>
            <person name="Collymore A."/>
            <person name="Cooke P."/>
            <person name="Costello M."/>
            <person name="D'Aco K."/>
            <person name="Daza R."/>
            <person name="De Haan G."/>
            <person name="DeGray S."/>
            <person name="DeMaso C."/>
            <person name="Dhargay N."/>
            <person name="Dooley K."/>
            <person name="Dooley E."/>
            <person name="Doricent M."/>
            <person name="Dorje P."/>
            <person name="Dorjee K."/>
            <person name="Dupes A."/>
            <person name="Elong R."/>
            <person name="Falk J."/>
            <person name="Farina A."/>
            <person name="Faro S."/>
            <person name="Ferguson D."/>
            <person name="Fisher S."/>
            <person name="Foley C.D."/>
            <person name="Franke A."/>
            <person name="Friedrich D."/>
            <person name="Gadbois L."/>
            <person name="Gearin G."/>
            <person name="Gearin C.R."/>
            <person name="Giannoukos G."/>
            <person name="Goode T."/>
            <person name="Graham J."/>
            <person name="Grandbois E."/>
            <person name="Grewal S."/>
            <person name="Gyaltsen K."/>
            <person name="Hafez N."/>
            <person name="Hagos B."/>
            <person name="Hall J."/>
            <person name="Henson C."/>
            <person name="Hollinger A."/>
            <person name="Honan T."/>
            <person name="Huard M.D."/>
            <person name="Hughes L."/>
            <person name="Hurhula B."/>
            <person name="Husby M.E."/>
            <person name="Kamat A."/>
            <person name="Kanga B."/>
            <person name="Kashin S."/>
            <person name="Khazanovich D."/>
            <person name="Kisner P."/>
            <person name="Lance K."/>
            <person name="Lara M."/>
            <person name="Lee W."/>
            <person name="Lennon N."/>
            <person name="Letendre F."/>
            <person name="LeVine R."/>
            <person name="Lipovsky A."/>
            <person name="Liu X."/>
            <person name="Liu J."/>
            <person name="Liu S."/>
            <person name="Lokyitsang T."/>
            <person name="Lokyitsang Y."/>
            <person name="Lubonja R."/>
            <person name="Lui A."/>
            <person name="MacDonald P."/>
            <person name="Magnisalis V."/>
            <person name="Maru K."/>
            <person name="Matthews C."/>
            <person name="McCusker W."/>
            <person name="McDonough S."/>
            <person name="Mehta T."/>
            <person name="Meldrim J."/>
            <person name="Meneus L."/>
            <person name="Mihai O."/>
            <person name="Mihalev A."/>
            <person name="Mihova T."/>
            <person name="Mittelman R."/>
            <person name="Mlenga V."/>
            <person name="Montmayeur A."/>
            <person name="Mulrain L."/>
            <person name="Navidi A."/>
            <person name="Naylor J."/>
            <person name="Negash T."/>
            <person name="Nguyen T."/>
            <person name="Nguyen N."/>
            <person name="Nicol R."/>
            <person name="Norbu C."/>
            <person name="Norbu N."/>
            <person name="Novod N."/>
            <person name="O'Neill B."/>
            <person name="Osman S."/>
            <person name="Markiewicz E."/>
            <person name="Oyono O.L."/>
            <person name="Patti C."/>
            <person name="Phunkhang P."/>
            <person name="Pierre F."/>
            <person name="Priest M."/>
            <person name="Raghuraman S."/>
            <person name="Rege F."/>
            <person name="Reyes R."/>
            <person name="Rise C."/>
            <person name="Rogov P."/>
            <person name="Ross K."/>
            <person name="Ryan E."/>
            <person name="Settipalli S."/>
            <person name="Shea T."/>
            <person name="Sherpa N."/>
            <person name="Shi L."/>
            <person name="Shih D."/>
            <person name="Sparrow T."/>
            <person name="Spaulding J."/>
            <person name="Stalker J."/>
            <person name="Stange-Thomann N."/>
            <person name="Stavropoulos S."/>
            <person name="Stone C."/>
            <person name="Strader C."/>
            <person name="Tesfaye S."/>
            <person name="Thomson T."/>
            <person name="Thoulutsang Y."/>
            <person name="Thoulutsang D."/>
            <person name="Topham K."/>
            <person name="Topping I."/>
            <person name="Tsamla T."/>
            <person name="Vassiliev H."/>
            <person name="Vo A."/>
            <person name="Wangchuk T."/>
            <person name="Wangdi T."/>
            <person name="Weiand M."/>
            <person name="Wilkinson J."/>
            <person name="Wilson A."/>
            <person name="Yadav S."/>
            <person name="Young G."/>
            <person name="Yu Q."/>
            <person name="Zembek L."/>
            <person name="Zhong D."/>
            <person name="Zimmer A."/>
            <person name="Zwirko Z."/>
            <person name="Jaffe D.B."/>
            <person name="Alvarez P."/>
            <person name="Brockman W."/>
            <person name="Butler J."/>
            <person name="Chin C."/>
            <person name="Gnerre S."/>
            <person name="Grabherr M."/>
            <person name="Kleber M."/>
            <person name="Mauceli E."/>
            <person name="MacCallum I."/>
        </authorList>
    </citation>
    <scope>NUCLEOTIDE SEQUENCE [LARGE SCALE GENOMIC DNA]</scope>
    <source>
        <strain evidence="9">Tucson 15010-1051.87</strain>
    </source>
</reference>
<dbReference type="GO" id="GO:0001725">
    <property type="term" value="C:stress fiber"/>
    <property type="evidence" value="ECO:0007669"/>
    <property type="project" value="TreeGrafter"/>
</dbReference>
<dbReference type="CDD" id="cd09354">
    <property type="entry name" value="LIM2_LPP"/>
    <property type="match status" value="1"/>
</dbReference>
<evidence type="ECO:0000259" key="7">
    <source>
        <dbReference type="PROSITE" id="PS50023"/>
    </source>
</evidence>
<evidence type="ECO:0000256" key="4">
    <source>
        <dbReference type="ARBA" id="ARBA00023038"/>
    </source>
</evidence>
<keyword evidence="9" id="KW-1185">Reference proteome</keyword>